<gene>
    <name evidence="3" type="ORF">GAYE_PCTG44G1065</name>
</gene>
<evidence type="ECO:0000256" key="1">
    <source>
        <dbReference type="SAM" id="Coils"/>
    </source>
</evidence>
<dbReference type="Proteomes" id="UP001300502">
    <property type="component" value="Unassembled WGS sequence"/>
</dbReference>
<feature type="region of interest" description="Disordered" evidence="2">
    <location>
        <begin position="82"/>
        <end position="101"/>
    </location>
</feature>
<keyword evidence="4" id="KW-1185">Reference proteome</keyword>
<evidence type="ECO:0000256" key="2">
    <source>
        <dbReference type="SAM" id="MobiDB-lite"/>
    </source>
</evidence>
<accession>A0AAV9I3I3</accession>
<evidence type="ECO:0008006" key="5">
    <source>
        <dbReference type="Google" id="ProtNLM"/>
    </source>
</evidence>
<feature type="coiled-coil region" evidence="1">
    <location>
        <begin position="426"/>
        <end position="466"/>
    </location>
</feature>
<comment type="caution">
    <text evidence="3">The sequence shown here is derived from an EMBL/GenBank/DDBJ whole genome shotgun (WGS) entry which is preliminary data.</text>
</comment>
<reference evidence="3 4" key="1">
    <citation type="submission" date="2022-07" db="EMBL/GenBank/DDBJ databases">
        <title>Genome-wide signatures of adaptation to extreme environments.</title>
        <authorList>
            <person name="Cho C.H."/>
            <person name="Yoon H.S."/>
        </authorList>
    </citation>
    <scope>NUCLEOTIDE SEQUENCE [LARGE SCALE GENOMIC DNA]</scope>
    <source>
        <strain evidence="3 4">108.79 E11</strain>
    </source>
</reference>
<dbReference type="EMBL" id="JANCYU010000012">
    <property type="protein sequence ID" value="KAK4523173.1"/>
    <property type="molecule type" value="Genomic_DNA"/>
</dbReference>
<name>A0AAV9I3I3_9RHOD</name>
<keyword evidence="1" id="KW-0175">Coiled coil</keyword>
<proteinExistence type="predicted"/>
<dbReference type="AlphaFoldDB" id="A0AAV9I3I3"/>
<sequence length="507" mass="60237">MNRGNLTRHSEALQLIKALESLSLPVKQILLQSENKEEQLESEDELAERLEWLFLDSEIADMLRHLIQRVHDNKIVPLRYKHSTRKKSDEKSSGICSSGKEDLSSQTKQVEKRQTLLLLFQERVQQLEKKKDQLESLISTVVECESPELELFSSNQKDNDIQGNIYRMENDLCHLSESCSSFEYLILDLIDLYKNQKNASSRYPFEQFKRRSLQQSFQEFHRQVLKIQDDIQEMQSNVIRTLANLSKIRATQKFLNGRMKTPQEKLNRNRDDEPNIQRQLDIQRKERKALEEQVVQLAIHHIQAQVRHKLVRFLEESYKRMQTIQQFYQQYLFYKRVQSRCIQLTLRIASTRKYLLEDVQNQLELLGQCLETETEWIKDDLECRLNSSKGIQIANKVKKLHQNTLYRYAKVTGHSVLSTENIFPFLERYRKEIHDAKESEENILKKSSLQEIQKQLKQLVEMLQGEYIWEPSNENCSQRIRLLENNETCIQQDVDDILETYAQERQT</sequence>
<feature type="coiled-coil region" evidence="1">
    <location>
        <begin position="273"/>
        <end position="300"/>
    </location>
</feature>
<organism evidence="3 4">
    <name type="scientific">Galdieria yellowstonensis</name>
    <dbReference type="NCBI Taxonomy" id="3028027"/>
    <lineage>
        <taxon>Eukaryota</taxon>
        <taxon>Rhodophyta</taxon>
        <taxon>Bangiophyceae</taxon>
        <taxon>Galdieriales</taxon>
        <taxon>Galdieriaceae</taxon>
        <taxon>Galdieria</taxon>
    </lineage>
</organism>
<evidence type="ECO:0000313" key="4">
    <source>
        <dbReference type="Proteomes" id="UP001300502"/>
    </source>
</evidence>
<evidence type="ECO:0000313" key="3">
    <source>
        <dbReference type="EMBL" id="KAK4523173.1"/>
    </source>
</evidence>
<protein>
    <recommendedName>
        <fullName evidence="5">HAUS augmin-like complex subunit 3 N-terminal domain-containing protein</fullName>
    </recommendedName>
</protein>